<keyword evidence="2" id="KW-0282">Flagellum</keyword>
<evidence type="ECO:0000313" key="2">
    <source>
        <dbReference type="EMBL" id="OHW61662.1"/>
    </source>
</evidence>
<dbReference type="EMBL" id="MKIE01000009">
    <property type="protein sequence ID" value="OHW61662.1"/>
    <property type="molecule type" value="Genomic_DNA"/>
</dbReference>
<organism evidence="2 3">
    <name type="scientific">Andreesenia angusta</name>
    <dbReference type="NCBI Taxonomy" id="39480"/>
    <lineage>
        <taxon>Bacteria</taxon>
        <taxon>Bacillati</taxon>
        <taxon>Bacillota</taxon>
        <taxon>Tissierellia</taxon>
        <taxon>Tissierellales</taxon>
        <taxon>Gottschalkiaceae</taxon>
        <taxon>Andreesenia</taxon>
    </lineage>
</organism>
<name>A0A1S1V4Z5_9FIRM</name>
<feature type="coiled-coil region" evidence="1">
    <location>
        <begin position="643"/>
        <end position="670"/>
    </location>
</feature>
<dbReference type="Pfam" id="PF19753">
    <property type="entry name" value="DUF6240"/>
    <property type="match status" value="1"/>
</dbReference>
<dbReference type="Proteomes" id="UP000180254">
    <property type="component" value="Unassembled WGS sequence"/>
</dbReference>
<keyword evidence="3" id="KW-1185">Reference proteome</keyword>
<dbReference type="InterPro" id="IPR046207">
    <property type="entry name" value="DUF6240"/>
</dbReference>
<dbReference type="STRING" id="39480.EUAN_19820"/>
<proteinExistence type="predicted"/>
<dbReference type="OrthoDB" id="1946634at2"/>
<comment type="caution">
    <text evidence="2">The sequence shown here is derived from an EMBL/GenBank/DDBJ whole genome shotgun (WGS) entry which is preliminary data.</text>
</comment>
<dbReference type="AlphaFoldDB" id="A0A1S1V4Z5"/>
<protein>
    <submittedName>
        <fullName evidence="2">Flagellar hook-length control protein FliK</fullName>
    </submittedName>
</protein>
<evidence type="ECO:0000313" key="3">
    <source>
        <dbReference type="Proteomes" id="UP000180254"/>
    </source>
</evidence>
<keyword evidence="2" id="KW-0969">Cilium</keyword>
<gene>
    <name evidence="2" type="ORF">EUAN_19820</name>
</gene>
<keyword evidence="2" id="KW-0966">Cell projection</keyword>
<dbReference type="RefSeq" id="WP_071064111.1">
    <property type="nucleotide sequence ID" value="NZ_MKIE01000009.1"/>
</dbReference>
<accession>A0A1S1V4Z5</accession>
<evidence type="ECO:0000256" key="1">
    <source>
        <dbReference type="SAM" id="Coils"/>
    </source>
</evidence>
<sequence length="834" mass="92710">MIENRINSKYSNAISSYTSLSSSSRVVGTLIEKINNNIKLDLGDNRIFSIELVEDMDLTVGETVSIEKSNIKKSSLEKDVPDAPLAKSQSDFYSLLLAEFNAEISSENISALEKMDRHGIPLNSENFEAYRIARDSFRQIESSLSYDSAVALVQQDVDLESESIDSVARRLSDISSELEGTRRIEVSGGSELSTEQAEDIALEIYGSRMGKDITDIIKALHREGLSISKKNIDKINDTFYKLNDLRDVKDATFVEALGDELDISIDTLYRLKNYSAKLDSSELSEADMIRLQKMLSKSYSSSSKSPELSDSVVQLSDEDISEFLKSIGVEASPEYVDMAKKLVIHGIEVNTENLAALDHMKQSLSHVLGSLDYENSSALGSIGVDIENTDLRELSAELKLMKNSPEITETELLSLLKRSQDIKVSELPKISLSSEPAPEIKSIADISDIFSNLERLDLNAISVQIKRNLPLTLSGINEGFLTAESSTALEVDRVDSSAQNMRRIDEVYRSFQFLKAELTTAMVSKSVSESISLEHVDIVVASRYVEQYRDNMLKFERDKSLKAESLKESLSEISSSGDDAALLVLKSKKPLLLSEIRSAHALLANKDQLGHKLSEFSSLTHSEKSGEALALLQKLKESVSAIYRSLSRSRDEVEASYRDMEQQLKNMESSSSLFGRDEELARGKLSEAFEKLDENRRLSQENKIVQLPVYMNGQFSNLNMYFRDRKQRNSAKDPDDISAVISIDTANMGNLNIGLEVESKSISLKVGVENLDYKNSLEKSIGAFSTSLEELGYSLASLDFHELDGASMLDNFTSESESAERPKVMHSGAFDLKI</sequence>
<reference evidence="2 3" key="1">
    <citation type="submission" date="2016-09" db="EMBL/GenBank/DDBJ databases">
        <title>Genome sequence of Eubacterium angustum.</title>
        <authorList>
            <person name="Poehlein A."/>
            <person name="Daniel R."/>
        </authorList>
    </citation>
    <scope>NUCLEOTIDE SEQUENCE [LARGE SCALE GENOMIC DNA]</scope>
    <source>
        <strain evidence="2 3">DSM 1989</strain>
    </source>
</reference>
<keyword evidence="1" id="KW-0175">Coiled coil</keyword>